<dbReference type="InterPro" id="IPR006390">
    <property type="entry name" value="DHP_synth_dom"/>
</dbReference>
<dbReference type="GO" id="GO:0046654">
    <property type="term" value="P:tetrahydrofolate biosynthetic process"/>
    <property type="evidence" value="ECO:0007669"/>
    <property type="project" value="UniProtKB-UniPathway"/>
</dbReference>
<evidence type="ECO:0000256" key="3">
    <source>
        <dbReference type="ARBA" id="ARBA00004763"/>
    </source>
</evidence>
<dbReference type="EMBL" id="FOFO01000007">
    <property type="protein sequence ID" value="SEP82177.1"/>
    <property type="molecule type" value="Genomic_DNA"/>
</dbReference>
<gene>
    <name evidence="14" type="ORF">SAMN05421693_10732</name>
</gene>
<dbReference type="Proteomes" id="UP000199496">
    <property type="component" value="Unassembled WGS sequence"/>
</dbReference>
<proteinExistence type="inferred from homology"/>
<dbReference type="RefSeq" id="WP_202906198.1">
    <property type="nucleotide sequence ID" value="NZ_FOFO01000007.1"/>
</dbReference>
<accession>A0A1H9B0B1</accession>
<dbReference type="InterPro" id="IPR000489">
    <property type="entry name" value="Pterin-binding_dom"/>
</dbReference>
<dbReference type="GO" id="GO:0046872">
    <property type="term" value="F:metal ion binding"/>
    <property type="evidence" value="ECO:0007669"/>
    <property type="project" value="UniProtKB-KW"/>
</dbReference>
<comment type="function">
    <text evidence="12">Catalyzes the condensation of para-aminobenzoate (pABA) with 6-hydroxymethyl-7,8-dihydropterin diphosphate (DHPt-PP) to form 7,8-dihydropteroate (H2Pte), the immediate precursor of folate derivatives.</text>
</comment>
<dbReference type="GO" id="GO:0005829">
    <property type="term" value="C:cytosol"/>
    <property type="evidence" value="ECO:0007669"/>
    <property type="project" value="TreeGrafter"/>
</dbReference>
<comment type="cofactor">
    <cofactor evidence="2 12">
        <name>Mg(2+)</name>
        <dbReference type="ChEBI" id="CHEBI:18420"/>
    </cofactor>
</comment>
<evidence type="ECO:0000256" key="7">
    <source>
        <dbReference type="ARBA" id="ARBA00022679"/>
    </source>
</evidence>
<comment type="catalytic activity">
    <reaction evidence="1">
        <text>(7,8-dihydropterin-6-yl)methyl diphosphate + 4-aminobenzoate = 7,8-dihydropteroate + diphosphate</text>
        <dbReference type="Rhea" id="RHEA:19949"/>
        <dbReference type="ChEBI" id="CHEBI:17836"/>
        <dbReference type="ChEBI" id="CHEBI:17839"/>
        <dbReference type="ChEBI" id="CHEBI:33019"/>
        <dbReference type="ChEBI" id="CHEBI:72950"/>
        <dbReference type="EC" id="2.5.1.15"/>
    </reaction>
</comment>
<evidence type="ECO:0000256" key="1">
    <source>
        <dbReference type="ARBA" id="ARBA00000012"/>
    </source>
</evidence>
<evidence type="ECO:0000256" key="10">
    <source>
        <dbReference type="ARBA" id="ARBA00022909"/>
    </source>
</evidence>
<sequence>MQDSAHPFPLPRIMGILNVTPDSFSDGGRFLAPRQALARALEMVEDGADIIDIGGESTRPGSTGVSLQQELDRVIPVIEALATRVDVLISVDTSKPEVMAEACAAGAGMINDVFALQAPDALSVAARAGVPVCLMHMQGTPRDMQHHPCYDDVVAEVRDFLAARVAACVAAGIPQERLVLDPGFGFGKTQAHNLALFRHLGALAVHGLPLLVGVSRKRMIGNILGDDRPPKARVMGSVAAALLAARRGARILRVHDVAATRDALKVLAALDWPGSSTDSLHPDG</sequence>
<dbReference type="PROSITE" id="PS50972">
    <property type="entry name" value="PTERIN_BINDING"/>
    <property type="match status" value="1"/>
</dbReference>
<keyword evidence="9 12" id="KW-0460">Magnesium</keyword>
<comment type="similarity">
    <text evidence="4 12">Belongs to the DHPS family.</text>
</comment>
<evidence type="ECO:0000256" key="2">
    <source>
        <dbReference type="ARBA" id="ARBA00001946"/>
    </source>
</evidence>
<comment type="pathway">
    <text evidence="3 12">Cofactor biosynthesis; tetrahydrofolate biosynthesis; 7,8-dihydrofolate from 2-amino-4-hydroxy-6-hydroxymethyl-7,8-dihydropteridine diphosphate and 4-aminobenzoate: step 1/2.</text>
</comment>
<dbReference type="GO" id="GO:0046656">
    <property type="term" value="P:folic acid biosynthetic process"/>
    <property type="evidence" value="ECO:0007669"/>
    <property type="project" value="UniProtKB-KW"/>
</dbReference>
<dbReference type="PROSITE" id="PS00793">
    <property type="entry name" value="DHPS_2"/>
    <property type="match status" value="1"/>
</dbReference>
<evidence type="ECO:0000256" key="8">
    <source>
        <dbReference type="ARBA" id="ARBA00022723"/>
    </source>
</evidence>
<keyword evidence="7 12" id="KW-0808">Transferase</keyword>
<dbReference type="Gene3D" id="3.20.20.20">
    <property type="entry name" value="Dihydropteroate synthase-like"/>
    <property type="match status" value="1"/>
</dbReference>
<evidence type="ECO:0000256" key="6">
    <source>
        <dbReference type="ARBA" id="ARBA00016919"/>
    </source>
</evidence>
<dbReference type="SUPFAM" id="SSF51717">
    <property type="entry name" value="Dihydropteroate synthetase-like"/>
    <property type="match status" value="1"/>
</dbReference>
<dbReference type="InterPro" id="IPR045031">
    <property type="entry name" value="DHP_synth-like"/>
</dbReference>
<evidence type="ECO:0000256" key="12">
    <source>
        <dbReference type="RuleBase" id="RU361205"/>
    </source>
</evidence>
<evidence type="ECO:0000256" key="4">
    <source>
        <dbReference type="ARBA" id="ARBA00009503"/>
    </source>
</evidence>
<dbReference type="EC" id="2.5.1.15" evidence="5 12"/>
<dbReference type="UniPathway" id="UPA00077">
    <property type="reaction ID" value="UER00156"/>
</dbReference>
<reference evidence="14 15" key="1">
    <citation type="submission" date="2016-10" db="EMBL/GenBank/DDBJ databases">
        <authorList>
            <person name="de Groot N.N."/>
        </authorList>
    </citation>
    <scope>NUCLEOTIDE SEQUENCE [LARGE SCALE GENOMIC DNA]</scope>
    <source>
        <strain evidence="14 15">B7-7</strain>
    </source>
</reference>
<protein>
    <recommendedName>
        <fullName evidence="6 12">Dihydropteroate synthase</fullName>
        <shortName evidence="12">DHPS</shortName>
        <ecNumber evidence="5 12">2.5.1.15</ecNumber>
    </recommendedName>
    <alternativeName>
        <fullName evidence="11 12">Dihydropteroate pyrophosphorylase</fullName>
    </alternativeName>
</protein>
<dbReference type="FunFam" id="3.20.20.20:FF:000006">
    <property type="entry name" value="Dihydropteroate synthase"/>
    <property type="match status" value="1"/>
</dbReference>
<dbReference type="CDD" id="cd00739">
    <property type="entry name" value="DHPS"/>
    <property type="match status" value="1"/>
</dbReference>
<feature type="domain" description="Pterin-binding" evidence="13">
    <location>
        <begin position="11"/>
        <end position="265"/>
    </location>
</feature>
<keyword evidence="10 12" id="KW-0289">Folate biosynthesis</keyword>
<evidence type="ECO:0000313" key="15">
    <source>
        <dbReference type="Proteomes" id="UP000199496"/>
    </source>
</evidence>
<keyword evidence="8 12" id="KW-0479">Metal-binding</keyword>
<dbReference type="InterPro" id="IPR011005">
    <property type="entry name" value="Dihydropteroate_synth-like_sf"/>
</dbReference>
<evidence type="ECO:0000256" key="9">
    <source>
        <dbReference type="ARBA" id="ARBA00022842"/>
    </source>
</evidence>
<name>A0A1H9B0B1_9GAMM</name>
<dbReference type="PROSITE" id="PS00792">
    <property type="entry name" value="DHPS_1"/>
    <property type="match status" value="1"/>
</dbReference>
<keyword evidence="15" id="KW-1185">Reference proteome</keyword>
<evidence type="ECO:0000256" key="5">
    <source>
        <dbReference type="ARBA" id="ARBA00012458"/>
    </source>
</evidence>
<dbReference type="NCBIfam" id="TIGR01496">
    <property type="entry name" value="DHPS"/>
    <property type="match status" value="1"/>
</dbReference>
<evidence type="ECO:0000313" key="14">
    <source>
        <dbReference type="EMBL" id="SEP82177.1"/>
    </source>
</evidence>
<dbReference type="PANTHER" id="PTHR20941:SF1">
    <property type="entry name" value="FOLIC ACID SYNTHESIS PROTEIN FOL1"/>
    <property type="match status" value="1"/>
</dbReference>
<organism evidence="14 15">
    <name type="scientific">Ectothiorhodospira magna</name>
    <dbReference type="NCBI Taxonomy" id="867345"/>
    <lineage>
        <taxon>Bacteria</taxon>
        <taxon>Pseudomonadati</taxon>
        <taxon>Pseudomonadota</taxon>
        <taxon>Gammaproteobacteria</taxon>
        <taxon>Chromatiales</taxon>
        <taxon>Ectothiorhodospiraceae</taxon>
        <taxon>Ectothiorhodospira</taxon>
    </lineage>
</organism>
<dbReference type="STRING" id="867345.SAMN05421693_10732"/>
<dbReference type="PANTHER" id="PTHR20941">
    <property type="entry name" value="FOLATE SYNTHESIS PROTEINS"/>
    <property type="match status" value="1"/>
</dbReference>
<evidence type="ECO:0000256" key="11">
    <source>
        <dbReference type="ARBA" id="ARBA00030193"/>
    </source>
</evidence>
<evidence type="ECO:0000259" key="13">
    <source>
        <dbReference type="PROSITE" id="PS50972"/>
    </source>
</evidence>
<dbReference type="GO" id="GO:0004156">
    <property type="term" value="F:dihydropteroate synthase activity"/>
    <property type="evidence" value="ECO:0007669"/>
    <property type="project" value="UniProtKB-EC"/>
</dbReference>
<dbReference type="Pfam" id="PF00809">
    <property type="entry name" value="Pterin_bind"/>
    <property type="match status" value="1"/>
</dbReference>
<dbReference type="AlphaFoldDB" id="A0A1H9B0B1"/>